<evidence type="ECO:0000313" key="1">
    <source>
        <dbReference type="EMBL" id="GBN15036.1"/>
    </source>
</evidence>
<accession>A0A4Y2LNA0</accession>
<name>A0A4Y2LNA0_ARAVE</name>
<sequence>MQAAGCDYRHNVVKPSIRLGNRRPEIRFPHFGNRRSKLVFTLSLLPPNPGCSCIVLKSSFMCECEWRLHTRTKGRDFTLALRAGTSHSHKGRDSATAG</sequence>
<evidence type="ECO:0000313" key="2">
    <source>
        <dbReference type="Proteomes" id="UP000499080"/>
    </source>
</evidence>
<proteinExistence type="predicted"/>
<keyword evidence="2" id="KW-1185">Reference proteome</keyword>
<dbReference type="Proteomes" id="UP000499080">
    <property type="component" value="Unassembled WGS sequence"/>
</dbReference>
<protein>
    <submittedName>
        <fullName evidence="1">Uncharacterized protein</fullName>
    </submittedName>
</protein>
<comment type="caution">
    <text evidence="1">The sequence shown here is derived from an EMBL/GenBank/DDBJ whole genome shotgun (WGS) entry which is preliminary data.</text>
</comment>
<dbReference type="EMBL" id="BGPR01005977">
    <property type="protein sequence ID" value="GBN15036.1"/>
    <property type="molecule type" value="Genomic_DNA"/>
</dbReference>
<reference evidence="1 2" key="1">
    <citation type="journal article" date="2019" name="Sci. Rep.">
        <title>Orb-weaving spider Araneus ventricosus genome elucidates the spidroin gene catalogue.</title>
        <authorList>
            <person name="Kono N."/>
            <person name="Nakamura H."/>
            <person name="Ohtoshi R."/>
            <person name="Moran D.A.P."/>
            <person name="Shinohara A."/>
            <person name="Yoshida Y."/>
            <person name="Fujiwara M."/>
            <person name="Mori M."/>
            <person name="Tomita M."/>
            <person name="Arakawa K."/>
        </authorList>
    </citation>
    <scope>NUCLEOTIDE SEQUENCE [LARGE SCALE GENOMIC DNA]</scope>
</reference>
<gene>
    <name evidence="1" type="ORF">AVEN_246630_1</name>
</gene>
<organism evidence="1 2">
    <name type="scientific">Araneus ventricosus</name>
    <name type="common">Orbweaver spider</name>
    <name type="synonym">Epeira ventricosa</name>
    <dbReference type="NCBI Taxonomy" id="182803"/>
    <lineage>
        <taxon>Eukaryota</taxon>
        <taxon>Metazoa</taxon>
        <taxon>Ecdysozoa</taxon>
        <taxon>Arthropoda</taxon>
        <taxon>Chelicerata</taxon>
        <taxon>Arachnida</taxon>
        <taxon>Araneae</taxon>
        <taxon>Araneomorphae</taxon>
        <taxon>Entelegynae</taxon>
        <taxon>Araneoidea</taxon>
        <taxon>Araneidae</taxon>
        <taxon>Araneus</taxon>
    </lineage>
</organism>
<dbReference type="AlphaFoldDB" id="A0A4Y2LNA0"/>